<dbReference type="OrthoDB" id="1930285at2759"/>
<comment type="caution">
    <text evidence="4">The sequence shown here is derived from an EMBL/GenBank/DDBJ whole genome shotgun (WGS) entry which is preliminary data.</text>
</comment>
<evidence type="ECO:0000313" key="5">
    <source>
        <dbReference type="Proteomes" id="UP000604825"/>
    </source>
</evidence>
<feature type="region of interest" description="Disordered" evidence="1">
    <location>
        <begin position="86"/>
        <end position="111"/>
    </location>
</feature>
<reference evidence="4" key="1">
    <citation type="submission" date="2020-10" db="EMBL/GenBank/DDBJ databases">
        <authorList>
            <person name="Han B."/>
            <person name="Lu T."/>
            <person name="Zhao Q."/>
            <person name="Huang X."/>
            <person name="Zhao Y."/>
        </authorList>
    </citation>
    <scope>NUCLEOTIDE SEQUENCE</scope>
</reference>
<feature type="domain" description="Probable zinc-ribbon" evidence="2">
    <location>
        <begin position="417"/>
        <end position="458"/>
    </location>
</feature>
<feature type="region of interest" description="Disordered" evidence="1">
    <location>
        <begin position="286"/>
        <end position="309"/>
    </location>
</feature>
<evidence type="ECO:0000259" key="3">
    <source>
        <dbReference type="Pfam" id="PF22910"/>
    </source>
</evidence>
<proteinExistence type="predicted"/>
<evidence type="ECO:0000313" key="4">
    <source>
        <dbReference type="EMBL" id="CAD6203547.1"/>
    </source>
</evidence>
<dbReference type="PANTHER" id="PTHR31105:SF33">
    <property type="entry name" value="OS03G0334200 PROTEIN"/>
    <property type="match status" value="1"/>
</dbReference>
<accession>A0A811MCE7</accession>
<dbReference type="Proteomes" id="UP000604825">
    <property type="component" value="Unassembled WGS sequence"/>
</dbReference>
<feature type="region of interest" description="Disordered" evidence="1">
    <location>
        <begin position="1119"/>
        <end position="1151"/>
    </location>
</feature>
<name>A0A811MCE7_9POAL</name>
<dbReference type="EMBL" id="CAJGYO010000001">
    <property type="protein sequence ID" value="CAD6203547.1"/>
    <property type="molecule type" value="Genomic_DNA"/>
</dbReference>
<dbReference type="InterPro" id="IPR021480">
    <property type="entry name" value="Zinc_ribbon_12"/>
</dbReference>
<evidence type="ECO:0008006" key="6">
    <source>
        <dbReference type="Google" id="ProtNLM"/>
    </source>
</evidence>
<evidence type="ECO:0000259" key="2">
    <source>
        <dbReference type="Pfam" id="PF11331"/>
    </source>
</evidence>
<sequence>MANTEGFRLVRCPKCLNILPEPPNVTVYKCGGCGTTLRAKIRASNDQHVAAKQVRQDSDNYSVATAVSNGVPPQNKDQGSIGAVTESSFNADAPSTERDSNGTRSSENGDDMLAGQNAVAAEDTEKMGNHNFEGQDTSSRVEGPADQTSLNANGTYLHSGETENHTVEQPMESSETCRVSGHDDTECPLNASENKMISSEMSKTAVSMQDPEQKEAGGAEHAAKKKSYLVRVLSRSCDLRSSINSIDFHSAQTSLQSKSFRASEPLQSKIMNTVDELKGDLSELFNKPTDCKPKAHRPPRPSKQDGHMTRAAITSSAPLAAYHPAAKHSGYVSRLSRSGQVAPRGLPSVRYRRHRVYSFHHNVQTEMRPCRHECCHSCQPPCYRSCKQEPATMHRPPIMEIRRRPPPRNHCLPVLRGAPFVICSNCVSLVQLPTDFAVPSRGTRRLQCGSCSEVLSYSYKDPARKKLQSPFGGDEYSTDEYVIHHQAAAGGHNAGGFEQADPVSYSEEYGLSFGVSHSTSTEDGQPLYVSRNSSFNTVDERMGKDGKLHRLMGYSSASELLWHSPDLFESFDRRTPTERQAHVDRKGKGVCVAENDAGERDGADIWVYFRNVSTAKHIMVCLGDVQFADKSVAWDGQTQPSKYLIRLIRKSCKSKKDLIVQSAKLQAVIKEKLLHNKFISEIGLFRYVDTNLEQVPKTLRESFDEHVCRIGESIEDDLDYAKVLARILVPELTPQYDFLKMFPLDLALKIKEADKHATKYRDEKLSMHDREIIMGALSHLLAVPKQRNEIMIRVKRMQSEMTYHFRTFEGTHEEPIREPANLKDSTYRRTLLETPSGFAIFYICEDVFERPQVVLALGFVKVHDKSIVRDSCHGPGQDLSRLIQKLRPHKTKLIVQDDDLKSVIEEKLRVLHEFIPQEKGNLTEDYYLPMSKGLQNVLQSDGVNVSLGQSLSSDLEEKVAEVAAKVNKSGKSINDHDKEVVLAVCGYLSDVREKKEQCLRFLKRNGSEEELPRVGEAYDDAVTSCRGGGGTGRHATTAALASAVAAASLLEFPEHPGALLEDVRAAVVVGGPAALVVPRDGRLLQHLQFLRRQLGLLIRLIDRRRRSLSVHDHAPRLSVVGGRENASGSNSNTTEEKEKQHQACGGEEMGH</sequence>
<dbReference type="PANTHER" id="PTHR31105">
    <property type="entry name" value="EXTRA-LARGE G-PROTEIN-LIKE"/>
    <property type="match status" value="1"/>
</dbReference>
<dbReference type="Pfam" id="PF11331">
    <property type="entry name" value="Zn_ribbon_12"/>
    <property type="match status" value="1"/>
</dbReference>
<keyword evidence="5" id="KW-1185">Reference proteome</keyword>
<feature type="compositionally biased region" description="Polar residues" evidence="1">
    <location>
        <begin position="132"/>
        <end position="147"/>
    </location>
</feature>
<gene>
    <name evidence="4" type="ORF">NCGR_LOCUS1691</name>
</gene>
<evidence type="ECO:0000256" key="1">
    <source>
        <dbReference type="SAM" id="MobiDB-lite"/>
    </source>
</evidence>
<dbReference type="InterPro" id="IPR055126">
    <property type="entry name" value="EDR4-like_N"/>
</dbReference>
<dbReference type="GO" id="GO:1900150">
    <property type="term" value="P:regulation of defense response to fungus"/>
    <property type="evidence" value="ECO:0007669"/>
    <property type="project" value="InterPro"/>
</dbReference>
<dbReference type="AlphaFoldDB" id="A0A811MCE7"/>
<feature type="region of interest" description="Disordered" evidence="1">
    <location>
        <begin position="128"/>
        <end position="147"/>
    </location>
</feature>
<protein>
    <recommendedName>
        <fullName evidence="6">Zinc-ribbon domain-containing protein</fullName>
    </recommendedName>
</protein>
<feature type="domain" description="Enhanced disease resistance 4-like N-terminal" evidence="3">
    <location>
        <begin position="7"/>
        <end position="39"/>
    </location>
</feature>
<dbReference type="InterPro" id="IPR040244">
    <property type="entry name" value="EDR4-like"/>
</dbReference>
<dbReference type="Pfam" id="PF22910">
    <property type="entry name" value="EDR4-like_1st"/>
    <property type="match status" value="1"/>
</dbReference>
<organism evidence="4 5">
    <name type="scientific">Miscanthus lutarioriparius</name>
    <dbReference type="NCBI Taxonomy" id="422564"/>
    <lineage>
        <taxon>Eukaryota</taxon>
        <taxon>Viridiplantae</taxon>
        <taxon>Streptophyta</taxon>
        <taxon>Embryophyta</taxon>
        <taxon>Tracheophyta</taxon>
        <taxon>Spermatophyta</taxon>
        <taxon>Magnoliopsida</taxon>
        <taxon>Liliopsida</taxon>
        <taxon>Poales</taxon>
        <taxon>Poaceae</taxon>
        <taxon>PACMAD clade</taxon>
        <taxon>Panicoideae</taxon>
        <taxon>Andropogonodae</taxon>
        <taxon>Andropogoneae</taxon>
        <taxon>Saccharinae</taxon>
        <taxon>Miscanthus</taxon>
    </lineage>
</organism>